<dbReference type="AlphaFoldDB" id="A0A261RDE3"/>
<keyword evidence="2" id="KW-0732">Signal</keyword>
<sequence>MSRIAIRSTLAALGLAVAAAGFTAPAFAAPDADGARHDQRHHRGGKHGHHHFGMYKDGFMIPGVGPLSKKQVEALKLDASQKSAFDAARRSQDALRKSMREAGAQRHDLLKSQLADGKLDPRALVASADEGREQFRQQAGEVQGKWLAAWDTLNDGQRKQVAEWVKARHDKMQQRIAKMQERQAKRQERSAAQPAAASAAPAN</sequence>
<evidence type="ECO:0000256" key="2">
    <source>
        <dbReference type="SAM" id="SignalP"/>
    </source>
</evidence>
<comment type="caution">
    <text evidence="3">The sequence shown here is derived from an EMBL/GenBank/DDBJ whole genome shotgun (WGS) entry which is preliminary data.</text>
</comment>
<evidence type="ECO:0000313" key="4">
    <source>
        <dbReference type="Proteomes" id="UP000216947"/>
    </source>
</evidence>
<dbReference type="RefSeq" id="WP_094796595.1">
    <property type="nucleotide sequence ID" value="NZ_NEVK01000004.1"/>
</dbReference>
<accession>A0A261RDE3</accession>
<protein>
    <recommendedName>
        <fullName evidence="5">Periplasmic heavy metal sensor</fullName>
    </recommendedName>
</protein>
<evidence type="ECO:0000256" key="1">
    <source>
        <dbReference type="SAM" id="MobiDB-lite"/>
    </source>
</evidence>
<feature type="chain" id="PRO_5013192865" description="Periplasmic heavy metal sensor" evidence="2">
    <location>
        <begin position="29"/>
        <end position="203"/>
    </location>
</feature>
<name>A0A261RDE3_9BORD</name>
<feature type="signal peptide" evidence="2">
    <location>
        <begin position="1"/>
        <end position="28"/>
    </location>
</feature>
<keyword evidence="4" id="KW-1185">Reference proteome</keyword>
<feature type="compositionally biased region" description="Basic and acidic residues" evidence="1">
    <location>
        <begin position="172"/>
        <end position="189"/>
    </location>
</feature>
<proteinExistence type="predicted"/>
<feature type="compositionally biased region" description="Low complexity" evidence="1">
    <location>
        <begin position="190"/>
        <end position="203"/>
    </location>
</feature>
<gene>
    <name evidence="3" type="ORF">CAL19_08900</name>
</gene>
<evidence type="ECO:0008006" key="5">
    <source>
        <dbReference type="Google" id="ProtNLM"/>
    </source>
</evidence>
<reference evidence="4" key="1">
    <citation type="submission" date="2017-05" db="EMBL/GenBank/DDBJ databases">
        <title>Complete and WGS of Bordetella genogroups.</title>
        <authorList>
            <person name="Spilker T."/>
            <person name="Lipuma J."/>
        </authorList>
    </citation>
    <scope>NUCLEOTIDE SEQUENCE [LARGE SCALE GENOMIC DNA]</scope>
    <source>
        <strain evidence="4">AU18089</strain>
    </source>
</reference>
<dbReference type="EMBL" id="NEVK01000004">
    <property type="protein sequence ID" value="OZI22995.1"/>
    <property type="molecule type" value="Genomic_DNA"/>
</dbReference>
<feature type="region of interest" description="Disordered" evidence="1">
    <location>
        <begin position="172"/>
        <end position="203"/>
    </location>
</feature>
<organism evidence="3 4">
    <name type="scientific">Bordetella genomosp. 7</name>
    <dbReference type="NCBI Taxonomy" id="1416805"/>
    <lineage>
        <taxon>Bacteria</taxon>
        <taxon>Pseudomonadati</taxon>
        <taxon>Pseudomonadota</taxon>
        <taxon>Betaproteobacteria</taxon>
        <taxon>Burkholderiales</taxon>
        <taxon>Alcaligenaceae</taxon>
        <taxon>Bordetella</taxon>
    </lineage>
</organism>
<dbReference type="Proteomes" id="UP000216947">
    <property type="component" value="Unassembled WGS sequence"/>
</dbReference>
<evidence type="ECO:0000313" key="3">
    <source>
        <dbReference type="EMBL" id="OZI22995.1"/>
    </source>
</evidence>